<evidence type="ECO:0000313" key="4">
    <source>
        <dbReference type="Proteomes" id="UP000018208"/>
    </source>
</evidence>
<keyword evidence="1" id="KW-1133">Transmembrane helix</keyword>
<sequence>MLLCFSFTPEALLNCYGLGTFATIQPNVNQVCVSLQPENSEICARFPHGVTVTLNMNIALTTILTNFAYSSTTEICFQCIPDGTIITEAQCELLKDTEFASMTLDGISVVSQVPIGAIMTRNSNFDDCFVQDATSFFSLSSDYADFSLNATGRCDELFNQGKIQKVDVLILFENWTRYQRVELIQPQYIRFWPSKFFLSGDNMFNLIINQTVQLAQVLFYIELNGVLLSTSTDLSTYKFFDFQQCYTNYTLQTTYDYFVITISPVKGFIEIEEAKVSGNYNQIILRTQFVSNFNASETYTYQITPEFDHFDFQNPGNVFSCKSEDNLSLCLEQRAKIIDSGVYNYHITFQLMLLKDNKLVYSGSFQIPSINASFCLESSKAVVDQGQIKITAKLSSYFNESAACAFSNHNIISLEYFNDNEYLLTPLLFRKMDSKDLDITFFPCSGYCLQHDDTCTPVDEEICHRFQLDHGQKIQISYLNLDTGNQIIMIIEEIENKDYGDFFQKMIIFTGGICSGMLCVVIGFIIFTKFQAQILRKIEEKIRLKEAQKKKLLDED</sequence>
<dbReference type="AlphaFoldDB" id="V6LXI1"/>
<reference evidence="3" key="2">
    <citation type="submission" date="2020-12" db="EMBL/GenBank/DDBJ databases">
        <title>New Spironucleus salmonicida genome in near-complete chromosomes.</title>
        <authorList>
            <person name="Xu F."/>
            <person name="Kurt Z."/>
            <person name="Jimenez-Gonzalez A."/>
            <person name="Astvaldsson A."/>
            <person name="Andersson J.O."/>
            <person name="Svard S.G."/>
        </authorList>
    </citation>
    <scope>NUCLEOTIDE SEQUENCE</scope>
    <source>
        <strain evidence="3">ATCC 50377</strain>
    </source>
</reference>
<evidence type="ECO:0000256" key="1">
    <source>
        <dbReference type="SAM" id="Phobius"/>
    </source>
</evidence>
<keyword evidence="1" id="KW-0812">Transmembrane</keyword>
<dbReference type="EMBL" id="KI545953">
    <property type="protein sequence ID" value="EST49255.1"/>
    <property type="molecule type" value="Genomic_DNA"/>
</dbReference>
<protein>
    <recommendedName>
        <fullName evidence="5">Transmembrane protein</fullName>
    </recommendedName>
</protein>
<keyword evidence="1" id="KW-0472">Membrane</keyword>
<evidence type="ECO:0000313" key="2">
    <source>
        <dbReference type="EMBL" id="EST49255.1"/>
    </source>
</evidence>
<dbReference type="VEuPathDB" id="GiardiaDB:SS50377_26786"/>
<accession>V6LXI1</accession>
<dbReference type="Proteomes" id="UP000018208">
    <property type="component" value="Unassembled WGS sequence"/>
</dbReference>
<proteinExistence type="predicted"/>
<evidence type="ECO:0000313" key="3">
    <source>
        <dbReference type="EMBL" id="KAH0570506.1"/>
    </source>
</evidence>
<keyword evidence="4" id="KW-1185">Reference proteome</keyword>
<gene>
    <name evidence="2" type="ORF">SS50377_10476</name>
    <name evidence="3" type="ORF">SS50377_26786</name>
</gene>
<feature type="transmembrane region" description="Helical" evidence="1">
    <location>
        <begin position="506"/>
        <end position="527"/>
    </location>
</feature>
<name>V6LXI1_9EUKA</name>
<dbReference type="EMBL" id="AUWU02000007">
    <property type="protein sequence ID" value="KAH0570506.1"/>
    <property type="molecule type" value="Genomic_DNA"/>
</dbReference>
<reference evidence="2 3" key="1">
    <citation type="journal article" date="2014" name="PLoS Genet.">
        <title>The Genome of Spironucleus salmonicida Highlights a Fish Pathogen Adapted to Fluctuating Environments.</title>
        <authorList>
            <person name="Xu F."/>
            <person name="Jerlstrom-Hultqvist J."/>
            <person name="Einarsson E."/>
            <person name="Astvaldsson A."/>
            <person name="Svard S.G."/>
            <person name="Andersson J.O."/>
        </authorList>
    </citation>
    <scope>NUCLEOTIDE SEQUENCE</scope>
    <source>
        <strain evidence="3">ATCC 50377</strain>
    </source>
</reference>
<evidence type="ECO:0008006" key="5">
    <source>
        <dbReference type="Google" id="ProtNLM"/>
    </source>
</evidence>
<organism evidence="2">
    <name type="scientific">Spironucleus salmonicida</name>
    <dbReference type="NCBI Taxonomy" id="348837"/>
    <lineage>
        <taxon>Eukaryota</taxon>
        <taxon>Metamonada</taxon>
        <taxon>Diplomonadida</taxon>
        <taxon>Hexamitidae</taxon>
        <taxon>Hexamitinae</taxon>
        <taxon>Spironucleus</taxon>
    </lineage>
</organism>